<dbReference type="KEGG" id="crx:CRECT_1866"/>
<sequence>MKKYQIYTIIALVLMTVCFTIPVLGFFGAKAKIAAGEPLAGYSYKIYDLYTSFQYKNHLMSKDVASSLEKMIEQKAEIGTPSFPIWYVALEAPNYPKDAFPDGIPVYFHVDGYGGDVHEMNTINHYIGMYPMEHGGNVERAIAPYYLLISTLCMLAFLYYDGKFNSLLMVLPTIAPLLFMGAFAGWLYWYGHNMQEWGAFKIKPFMPTVLGDGKVAQFTTHSYPSIGFWVMMAMSALCILAVFSKKKELKEAK</sequence>
<proteinExistence type="predicted"/>
<evidence type="ECO:0000256" key="1">
    <source>
        <dbReference type="SAM" id="Phobius"/>
    </source>
</evidence>
<evidence type="ECO:0000313" key="2">
    <source>
        <dbReference type="EMBL" id="QCD47486.1"/>
    </source>
</evidence>
<evidence type="ECO:0000313" key="3">
    <source>
        <dbReference type="Proteomes" id="UP000502377"/>
    </source>
</evidence>
<accession>A0A6G5QPV3</accession>
<feature type="transmembrane region" description="Helical" evidence="1">
    <location>
        <begin position="167"/>
        <end position="189"/>
    </location>
</feature>
<dbReference type="AlphaFoldDB" id="A0A6G5QPV3"/>
<dbReference type="EMBL" id="CP012543">
    <property type="protein sequence ID" value="QCD47486.1"/>
    <property type="molecule type" value="Genomic_DNA"/>
</dbReference>
<feature type="transmembrane region" description="Helical" evidence="1">
    <location>
        <begin position="226"/>
        <end position="243"/>
    </location>
</feature>
<organism evidence="2 3">
    <name type="scientific">Campylobacter rectus</name>
    <name type="common">Wolinella recta</name>
    <dbReference type="NCBI Taxonomy" id="203"/>
    <lineage>
        <taxon>Bacteria</taxon>
        <taxon>Pseudomonadati</taxon>
        <taxon>Campylobacterota</taxon>
        <taxon>Epsilonproteobacteria</taxon>
        <taxon>Campylobacterales</taxon>
        <taxon>Campylobacteraceae</taxon>
        <taxon>Campylobacter</taxon>
    </lineage>
</organism>
<dbReference type="RefSeq" id="WP_004318331.1">
    <property type="nucleotide sequence ID" value="NZ_CAUTXX010000023.1"/>
</dbReference>
<reference evidence="2 3" key="1">
    <citation type="submission" date="2016-07" db="EMBL/GenBank/DDBJ databases">
        <title>Comparative genomics of the Campylobacter concisus group.</title>
        <authorList>
            <person name="Miller W.G."/>
            <person name="Yee E."/>
            <person name="Chapman M.H."/>
            <person name="Huynh S."/>
            <person name="Bono J.L."/>
            <person name="On S.L.W."/>
            <person name="StLeger J."/>
            <person name="Foster G."/>
            <person name="Parker C.T."/>
        </authorList>
    </citation>
    <scope>NUCLEOTIDE SEQUENCE [LARGE SCALE GENOMIC DNA]</scope>
    <source>
        <strain evidence="2 3">ATCC 33238</strain>
    </source>
</reference>
<protein>
    <submittedName>
        <fullName evidence="2">Putative membrane protein</fullName>
    </submittedName>
</protein>
<feature type="transmembrane region" description="Helical" evidence="1">
    <location>
        <begin position="142"/>
        <end position="160"/>
    </location>
</feature>
<keyword evidence="1" id="KW-0472">Membrane</keyword>
<name>A0A6G5QPV3_CAMRE</name>
<keyword evidence="1" id="KW-0812">Transmembrane</keyword>
<dbReference type="Proteomes" id="UP000502377">
    <property type="component" value="Chromosome"/>
</dbReference>
<gene>
    <name evidence="2" type="ORF">CRECT_1866</name>
</gene>
<keyword evidence="1" id="KW-1133">Transmembrane helix</keyword>
<feature type="transmembrane region" description="Helical" evidence="1">
    <location>
        <begin position="7"/>
        <end position="29"/>
    </location>
</feature>